<evidence type="ECO:0000313" key="9">
    <source>
        <dbReference type="EMBL" id="OGZ68862.1"/>
    </source>
</evidence>
<dbReference type="CDD" id="cd22431">
    <property type="entry name" value="KH-I_RNaseY"/>
    <property type="match status" value="1"/>
</dbReference>
<dbReference type="Gene3D" id="1.10.3210.10">
    <property type="entry name" value="Hypothetical protein af1432"/>
    <property type="match status" value="1"/>
</dbReference>
<gene>
    <name evidence="5" type="primary">rny</name>
    <name evidence="9" type="ORF">A3D35_03080</name>
</gene>
<dbReference type="InterPro" id="IPR022711">
    <property type="entry name" value="RNase_Y_N"/>
</dbReference>
<keyword evidence="4 5" id="KW-0694">RNA-binding</keyword>
<dbReference type="Pfam" id="PF00013">
    <property type="entry name" value="KH_1"/>
    <property type="match status" value="1"/>
</dbReference>
<dbReference type="InterPro" id="IPR006675">
    <property type="entry name" value="HDIG_dom"/>
</dbReference>
<dbReference type="GO" id="GO:0004521">
    <property type="term" value="F:RNA endonuclease activity"/>
    <property type="evidence" value="ECO:0007669"/>
    <property type="project" value="UniProtKB-UniRule"/>
</dbReference>
<dbReference type="Gene3D" id="3.30.1370.10">
    <property type="entry name" value="K Homology domain, type 1"/>
    <property type="match status" value="1"/>
</dbReference>
<name>A0A1G2I224_9BACT</name>
<proteinExistence type="inferred from homology"/>
<dbReference type="EC" id="3.1.-.-" evidence="5 6"/>
<dbReference type="Pfam" id="PF01966">
    <property type="entry name" value="HD"/>
    <property type="match status" value="1"/>
</dbReference>
<dbReference type="InterPro" id="IPR006674">
    <property type="entry name" value="HD_domain"/>
</dbReference>
<dbReference type="SMART" id="SM00322">
    <property type="entry name" value="KH"/>
    <property type="match status" value="1"/>
</dbReference>
<evidence type="ECO:0000256" key="5">
    <source>
        <dbReference type="HAMAP-Rule" id="MF_00335"/>
    </source>
</evidence>
<dbReference type="NCBIfam" id="TIGR00277">
    <property type="entry name" value="HDIG"/>
    <property type="match status" value="1"/>
</dbReference>
<feature type="coiled-coil region" evidence="7">
    <location>
        <begin position="39"/>
        <end position="66"/>
    </location>
</feature>
<evidence type="ECO:0000256" key="1">
    <source>
        <dbReference type="ARBA" id="ARBA00022722"/>
    </source>
</evidence>
<dbReference type="SMART" id="SM00471">
    <property type="entry name" value="HDc"/>
    <property type="match status" value="1"/>
</dbReference>
<keyword evidence="5" id="KW-0812">Transmembrane</keyword>
<keyword evidence="5" id="KW-0472">Membrane</keyword>
<evidence type="ECO:0000259" key="8">
    <source>
        <dbReference type="PROSITE" id="PS51831"/>
    </source>
</evidence>
<dbReference type="PANTHER" id="PTHR12826:SF15">
    <property type="entry name" value="RIBONUCLEASE Y"/>
    <property type="match status" value="1"/>
</dbReference>
<keyword evidence="1 5" id="KW-0540">Nuclease</keyword>
<dbReference type="SUPFAM" id="SSF54791">
    <property type="entry name" value="Eukaryotic type KH-domain (KH-domain type I)"/>
    <property type="match status" value="1"/>
</dbReference>
<dbReference type="CDD" id="cd00077">
    <property type="entry name" value="HDc"/>
    <property type="match status" value="1"/>
</dbReference>
<dbReference type="PROSITE" id="PS51831">
    <property type="entry name" value="HD"/>
    <property type="match status" value="1"/>
</dbReference>
<dbReference type="SUPFAM" id="SSF109604">
    <property type="entry name" value="HD-domain/PDEase-like"/>
    <property type="match status" value="1"/>
</dbReference>
<comment type="function">
    <text evidence="5">Endoribonuclease that initiates mRNA decay.</text>
</comment>
<evidence type="ECO:0000256" key="4">
    <source>
        <dbReference type="ARBA" id="ARBA00022884"/>
    </source>
</evidence>
<comment type="caution">
    <text evidence="9">The sequence shown here is derived from an EMBL/GenBank/DDBJ whole genome shotgun (WGS) entry which is preliminary data.</text>
</comment>
<protein>
    <recommendedName>
        <fullName evidence="5 6">Ribonuclease Y</fullName>
        <shortName evidence="5">RNase Y</shortName>
        <ecNumber evidence="5 6">3.1.-.-</ecNumber>
    </recommendedName>
</protein>
<dbReference type="PANTHER" id="PTHR12826">
    <property type="entry name" value="RIBONUCLEASE Y"/>
    <property type="match status" value="1"/>
</dbReference>
<keyword evidence="5" id="KW-1003">Cell membrane</keyword>
<evidence type="ECO:0000313" key="10">
    <source>
        <dbReference type="Proteomes" id="UP000176421"/>
    </source>
</evidence>
<dbReference type="GO" id="GO:0005886">
    <property type="term" value="C:plasma membrane"/>
    <property type="evidence" value="ECO:0007669"/>
    <property type="project" value="UniProtKB-SubCell"/>
</dbReference>
<accession>A0A1G2I224</accession>
<dbReference type="InterPro" id="IPR003607">
    <property type="entry name" value="HD/PDEase_dom"/>
</dbReference>
<feature type="domain" description="HD" evidence="8">
    <location>
        <begin position="327"/>
        <end position="420"/>
    </location>
</feature>
<feature type="transmembrane region" description="Helical" evidence="5">
    <location>
        <begin position="6"/>
        <end position="26"/>
    </location>
</feature>
<comment type="subcellular location">
    <subcellularLocation>
        <location evidence="5">Cell membrane</location>
        <topology evidence="5">Single-pass membrane protein</topology>
    </subcellularLocation>
</comment>
<evidence type="ECO:0000256" key="6">
    <source>
        <dbReference type="NCBIfam" id="TIGR03319"/>
    </source>
</evidence>
<evidence type="ECO:0000256" key="2">
    <source>
        <dbReference type="ARBA" id="ARBA00022759"/>
    </source>
</evidence>
<reference evidence="9 10" key="1">
    <citation type="journal article" date="2016" name="Nat. Commun.">
        <title>Thousands of microbial genomes shed light on interconnected biogeochemical processes in an aquifer system.</title>
        <authorList>
            <person name="Anantharaman K."/>
            <person name="Brown C.T."/>
            <person name="Hug L.A."/>
            <person name="Sharon I."/>
            <person name="Castelle C.J."/>
            <person name="Probst A.J."/>
            <person name="Thomas B.C."/>
            <person name="Singh A."/>
            <person name="Wilkins M.J."/>
            <person name="Karaoz U."/>
            <person name="Brodie E.L."/>
            <person name="Williams K.H."/>
            <person name="Hubbard S.S."/>
            <person name="Banfield J.F."/>
        </authorList>
    </citation>
    <scope>NUCLEOTIDE SEQUENCE [LARGE SCALE GENOMIC DNA]</scope>
</reference>
<dbReference type="NCBIfam" id="TIGR03319">
    <property type="entry name" value="RNase_Y"/>
    <property type="match status" value="1"/>
</dbReference>
<keyword evidence="2 5" id="KW-0255">Endonuclease</keyword>
<dbReference type="InterPro" id="IPR004087">
    <property type="entry name" value="KH_dom"/>
</dbReference>
<keyword evidence="3 5" id="KW-0378">Hydrolase</keyword>
<evidence type="ECO:0000256" key="7">
    <source>
        <dbReference type="SAM" id="Coils"/>
    </source>
</evidence>
<dbReference type="GO" id="GO:0016787">
    <property type="term" value="F:hydrolase activity"/>
    <property type="evidence" value="ECO:0007669"/>
    <property type="project" value="UniProtKB-KW"/>
</dbReference>
<dbReference type="AlphaFoldDB" id="A0A1G2I224"/>
<dbReference type="HAMAP" id="MF_00335">
    <property type="entry name" value="RNase_Y"/>
    <property type="match status" value="1"/>
</dbReference>
<organism evidence="9 10">
    <name type="scientific">Candidatus Staskawiczbacteria bacterium RIFCSPHIGHO2_02_FULL_34_9</name>
    <dbReference type="NCBI Taxonomy" id="1802206"/>
    <lineage>
        <taxon>Bacteria</taxon>
        <taxon>Candidatus Staskawicziibacteriota</taxon>
    </lineage>
</organism>
<dbReference type="GO" id="GO:0006402">
    <property type="term" value="P:mRNA catabolic process"/>
    <property type="evidence" value="ECO:0007669"/>
    <property type="project" value="UniProtKB-UniRule"/>
</dbReference>
<dbReference type="InterPro" id="IPR004088">
    <property type="entry name" value="KH_dom_type_1"/>
</dbReference>
<dbReference type="STRING" id="1802206.A3D35_03080"/>
<dbReference type="Pfam" id="PF12072">
    <property type="entry name" value="RNase_Y_N"/>
    <property type="match status" value="1"/>
</dbReference>
<sequence length="511" mass="57172">MAQGQFALIAWTTLATAVGGVLGYLLRQSIAKSRAGTLEAKLQKKVQQTKEEVAELIKNSEAKASEIIDRAQKDIDQRRREFLKTEEVLLEREKLLGEKISNFDKKESDLQTNTEKLKVMQEGVEKLRSESETKLEKVANLSREDAKKELLSLVETNSQRDILERMRKLEETGRETLQRRASDIVAMAIQKCAVPHTQELSTTTVAIPSEDIKGRIIGKEGRNIKAFEKLTGVELILDESPDSVVISCFNPVRRHIAKLALEKLIQDGRIQPAKIEEKVDEATVEISKIIKDAGEKALYDLTILGVNEKLVQILGRLYFRTSYGQNVLLHSIEVALIAETIAEELKANAPVAKRAALFHDIGKALDQQIQGSHIEIGIKILEKFGESEAVVHAMRSHHGDYPHDSLEAVIVTVADAISGSRPGARKDTLENYLQRLKSLEDIANRFEGVEKTYAIQAGREIRVFVKADMVDDLGAAKMARQIASNIEEELKYPGEIKVTVIRENRVVEFAR</sequence>
<dbReference type="PROSITE" id="PS50084">
    <property type="entry name" value="KH_TYPE_1"/>
    <property type="match status" value="1"/>
</dbReference>
<dbReference type="InterPro" id="IPR017705">
    <property type="entry name" value="Ribonuclease_Y"/>
</dbReference>
<dbReference type="InterPro" id="IPR036612">
    <property type="entry name" value="KH_dom_type_1_sf"/>
</dbReference>
<keyword evidence="7" id="KW-0175">Coiled coil</keyword>
<evidence type="ECO:0000256" key="3">
    <source>
        <dbReference type="ARBA" id="ARBA00022801"/>
    </source>
</evidence>
<keyword evidence="5" id="KW-1133">Transmembrane helix</keyword>
<dbReference type="Proteomes" id="UP000176421">
    <property type="component" value="Unassembled WGS sequence"/>
</dbReference>
<comment type="similarity">
    <text evidence="5">Belongs to the RNase Y family.</text>
</comment>
<dbReference type="GO" id="GO:0003723">
    <property type="term" value="F:RNA binding"/>
    <property type="evidence" value="ECO:0007669"/>
    <property type="project" value="UniProtKB-UniRule"/>
</dbReference>
<dbReference type="EMBL" id="MHOS01000017">
    <property type="protein sequence ID" value="OGZ68862.1"/>
    <property type="molecule type" value="Genomic_DNA"/>
</dbReference>